<sequence length="81" mass="9996">MCECCHTEYKIKNKFEKIFMFNVKYLWIFYIFLINFILISALKTDKDSDYILILTFVLFYLLYRIVLKILPIEEFHKKVIL</sequence>
<proteinExistence type="predicted"/>
<evidence type="ECO:0000313" key="2">
    <source>
        <dbReference type="EMBL" id="QKF84410.1"/>
    </source>
</evidence>
<evidence type="ECO:0000256" key="1">
    <source>
        <dbReference type="SAM" id="Phobius"/>
    </source>
</evidence>
<organism evidence="2 3">
    <name type="scientific">Campylobacter ureolyticus</name>
    <dbReference type="NCBI Taxonomy" id="827"/>
    <lineage>
        <taxon>Bacteria</taxon>
        <taxon>Pseudomonadati</taxon>
        <taxon>Campylobacterota</taxon>
        <taxon>Epsilonproteobacteria</taxon>
        <taxon>Campylobacterales</taxon>
        <taxon>Campylobacteraceae</taxon>
        <taxon>Campylobacter</taxon>
    </lineage>
</organism>
<keyword evidence="1" id="KW-1133">Transmembrane helix</keyword>
<dbReference type="EMBL" id="CP053832">
    <property type="protein sequence ID" value="QKF84410.1"/>
    <property type="molecule type" value="Genomic_DNA"/>
</dbReference>
<reference evidence="2 3" key="1">
    <citation type="submission" date="2020-05" db="EMBL/GenBank/DDBJ databases">
        <title>Complete genome sequencing of Campylobacter and Arcobacter type strains.</title>
        <authorList>
            <person name="Miller W.G."/>
            <person name="Yee E."/>
        </authorList>
    </citation>
    <scope>NUCLEOTIDE SEQUENCE [LARGE SCALE GENOMIC DNA]</scope>
    <source>
        <strain evidence="2 3">LMG 6451</strain>
    </source>
</reference>
<keyword evidence="1" id="KW-0812">Transmembrane</keyword>
<feature type="transmembrane region" description="Helical" evidence="1">
    <location>
        <begin position="25"/>
        <end position="44"/>
    </location>
</feature>
<dbReference type="AlphaFoldDB" id="A0AAE7EA55"/>
<keyword evidence="1" id="KW-0472">Membrane</keyword>
<name>A0AAE7EA55_9BACT</name>
<accession>A0AAE7EA55</accession>
<feature type="transmembrane region" description="Helical" evidence="1">
    <location>
        <begin position="50"/>
        <end position="67"/>
    </location>
</feature>
<dbReference type="Proteomes" id="UP000509722">
    <property type="component" value="Chromosome"/>
</dbReference>
<gene>
    <name evidence="2" type="ORF">CURT_0926</name>
</gene>
<evidence type="ECO:0000313" key="3">
    <source>
        <dbReference type="Proteomes" id="UP000509722"/>
    </source>
</evidence>
<protein>
    <submittedName>
        <fullName evidence="2">Membrane protein</fullName>
    </submittedName>
</protein>